<dbReference type="NCBIfam" id="NF000801">
    <property type="entry name" value="PRK00055.1-3"/>
    <property type="match status" value="1"/>
</dbReference>
<evidence type="ECO:0000259" key="11">
    <source>
        <dbReference type="Pfam" id="PF12706"/>
    </source>
</evidence>
<organism evidence="12 13">
    <name type="scientific">Metabacillus idriensis</name>
    <dbReference type="NCBI Taxonomy" id="324768"/>
    <lineage>
        <taxon>Bacteria</taxon>
        <taxon>Bacillati</taxon>
        <taxon>Bacillota</taxon>
        <taxon>Bacilli</taxon>
        <taxon>Bacillales</taxon>
        <taxon>Bacillaceae</taxon>
        <taxon>Metabacillus</taxon>
    </lineage>
</organism>
<feature type="binding site" evidence="10">
    <location>
        <position position="211"/>
    </location>
    <ligand>
        <name>Zn(2+)</name>
        <dbReference type="ChEBI" id="CHEBI:29105"/>
        <label>2</label>
        <note>catalytic</note>
    </ligand>
</feature>
<keyword evidence="4 10" id="KW-0540">Nuclease</keyword>
<comment type="subunit">
    <text evidence="1 10">Homodimer.</text>
</comment>
<evidence type="ECO:0000313" key="12">
    <source>
        <dbReference type="EMBL" id="MRX55568.1"/>
    </source>
</evidence>
<feature type="domain" description="Metallo-beta-lactamase" evidence="11">
    <location>
        <begin position="202"/>
        <end position="270"/>
    </location>
</feature>
<evidence type="ECO:0000313" key="13">
    <source>
        <dbReference type="Proteomes" id="UP000441585"/>
    </source>
</evidence>
<evidence type="ECO:0000256" key="3">
    <source>
        <dbReference type="ARBA" id="ARBA00022694"/>
    </source>
</evidence>
<dbReference type="CDD" id="cd07717">
    <property type="entry name" value="RNaseZ_ZiPD-like_MBL-fold"/>
    <property type="match status" value="1"/>
</dbReference>
<keyword evidence="3 10" id="KW-0819">tRNA processing</keyword>
<feature type="binding site" evidence="10">
    <location>
        <position position="269"/>
    </location>
    <ligand>
        <name>Zn(2+)</name>
        <dbReference type="ChEBI" id="CHEBI:29105"/>
        <label>2</label>
        <note>catalytic</note>
    </ligand>
</feature>
<evidence type="ECO:0000256" key="9">
    <source>
        <dbReference type="ARBA" id="ARBA00057812"/>
    </source>
</evidence>
<evidence type="ECO:0000256" key="4">
    <source>
        <dbReference type="ARBA" id="ARBA00022722"/>
    </source>
</evidence>
<feature type="active site" description="Proton acceptor" evidence="10">
    <location>
        <position position="67"/>
    </location>
</feature>
<feature type="binding site" evidence="10">
    <location>
        <position position="68"/>
    </location>
    <ligand>
        <name>Zn(2+)</name>
        <dbReference type="ChEBI" id="CHEBI:29105"/>
        <label>2</label>
        <note>catalytic</note>
    </ligand>
</feature>
<keyword evidence="7 10" id="KW-0378">Hydrolase</keyword>
<feature type="binding site" evidence="10">
    <location>
        <position position="211"/>
    </location>
    <ligand>
        <name>Zn(2+)</name>
        <dbReference type="ChEBI" id="CHEBI:29105"/>
        <label>1</label>
        <note>catalytic</note>
    </ligand>
</feature>
<gene>
    <name evidence="10" type="primary">rnz</name>
    <name evidence="12" type="ORF">GJU41_16525</name>
</gene>
<dbReference type="Proteomes" id="UP000441585">
    <property type="component" value="Unassembled WGS sequence"/>
</dbReference>
<dbReference type="GO" id="GO:0042802">
    <property type="term" value="F:identical protein binding"/>
    <property type="evidence" value="ECO:0007669"/>
    <property type="project" value="UniProtKB-ARBA"/>
</dbReference>
<feature type="binding site" evidence="10">
    <location>
        <position position="63"/>
    </location>
    <ligand>
        <name>Zn(2+)</name>
        <dbReference type="ChEBI" id="CHEBI:29105"/>
        <label>1</label>
        <note>catalytic</note>
    </ligand>
</feature>
<evidence type="ECO:0000256" key="1">
    <source>
        <dbReference type="ARBA" id="ARBA00011738"/>
    </source>
</evidence>
<dbReference type="FunFam" id="3.60.15.10:FF:000002">
    <property type="entry name" value="Ribonuclease Z"/>
    <property type="match status" value="1"/>
</dbReference>
<name>A0A6I2MBJ5_9BACI</name>
<dbReference type="NCBIfam" id="TIGR02651">
    <property type="entry name" value="RNase_Z"/>
    <property type="match status" value="1"/>
</dbReference>
<dbReference type="GO" id="GO:0008270">
    <property type="term" value="F:zinc ion binding"/>
    <property type="evidence" value="ECO:0007669"/>
    <property type="project" value="UniProtKB-UniRule"/>
</dbReference>
<feature type="binding site" evidence="10">
    <location>
        <position position="140"/>
    </location>
    <ligand>
        <name>Zn(2+)</name>
        <dbReference type="ChEBI" id="CHEBI:29105"/>
        <label>1</label>
        <note>catalytic</note>
    </ligand>
</feature>
<evidence type="ECO:0000256" key="7">
    <source>
        <dbReference type="ARBA" id="ARBA00022801"/>
    </source>
</evidence>
<feature type="binding site" evidence="10">
    <location>
        <position position="65"/>
    </location>
    <ligand>
        <name>Zn(2+)</name>
        <dbReference type="ChEBI" id="CHEBI:29105"/>
        <label>1</label>
        <note>catalytic</note>
    </ligand>
</feature>
<dbReference type="SUPFAM" id="SSF56281">
    <property type="entry name" value="Metallo-hydrolase/oxidoreductase"/>
    <property type="match status" value="1"/>
</dbReference>
<feature type="binding site" evidence="10">
    <location>
        <position position="67"/>
    </location>
    <ligand>
        <name>Zn(2+)</name>
        <dbReference type="ChEBI" id="CHEBI:29105"/>
        <label>2</label>
        <note>catalytic</note>
    </ligand>
</feature>
<accession>A0A6I2MBJ5</accession>
<dbReference type="Pfam" id="PF23023">
    <property type="entry name" value="Anti-Pycsar_Apyc1"/>
    <property type="match status" value="1"/>
</dbReference>
<keyword evidence="13" id="KW-1185">Reference proteome</keyword>
<dbReference type="InterPro" id="IPR013471">
    <property type="entry name" value="RNase_Z/BN"/>
</dbReference>
<dbReference type="Pfam" id="PF12706">
    <property type="entry name" value="Lactamase_B_2"/>
    <property type="match status" value="1"/>
</dbReference>
<reference evidence="12 13" key="1">
    <citation type="submission" date="2019-11" db="EMBL/GenBank/DDBJ databases">
        <title>Bacillus idriensis genome.</title>
        <authorList>
            <person name="Konopka E.N."/>
            <person name="Newman J.D."/>
        </authorList>
    </citation>
    <scope>NUCLEOTIDE SEQUENCE [LARGE SCALE GENOMIC DNA]</scope>
    <source>
        <strain evidence="12 13">DSM 19097</strain>
    </source>
</reference>
<dbReference type="HAMAP" id="MF_01818">
    <property type="entry name" value="RNase_Z_BN"/>
    <property type="match status" value="1"/>
</dbReference>
<keyword evidence="6 10" id="KW-0255">Endonuclease</keyword>
<comment type="cofactor">
    <cofactor evidence="10">
        <name>Zn(2+)</name>
        <dbReference type="ChEBI" id="CHEBI:29105"/>
    </cofactor>
    <text evidence="10">Binds 2 Zn(2+) ions.</text>
</comment>
<dbReference type="InterPro" id="IPR001279">
    <property type="entry name" value="Metallo-B-lactamas"/>
</dbReference>
<dbReference type="PANTHER" id="PTHR46018:SF2">
    <property type="entry name" value="ZINC PHOSPHODIESTERASE ELAC PROTEIN 1"/>
    <property type="match status" value="1"/>
</dbReference>
<sequence>MDLLFLGTGAGMPAKARNVSSIALRLLEERKAVWLFDCGEATQHQILYTTIKPRKIEKIFITHMHGDHIYGLPGFLGSRSFQGGDEPLTIYGPAGIKEYVQSSLELSFTHLKYPLEIVEIEDGFVFEDEQFTVEAKKLEHGVPSYGYRITEKDAPGMLLVDKLKEAGVDPGPVYKKLKDGETVQLEDGRMLSGADFLGAPKKGRIVTILGDTRKCPQIVELARNADMLVHEATFGEEDELLASQYFHSSTAQAAAAALEANAKKLVLTHISARYQDDDKDTLLHEAASIFKNTSVADDFSCFEVERAHD</sequence>
<dbReference type="NCBIfam" id="NF000800">
    <property type="entry name" value="PRK00055.1-1"/>
    <property type="match status" value="1"/>
</dbReference>
<evidence type="ECO:0000256" key="2">
    <source>
        <dbReference type="ARBA" id="ARBA00012477"/>
    </source>
</evidence>
<dbReference type="RefSeq" id="WP_154319116.1">
    <property type="nucleotide sequence ID" value="NZ_CAJGAA010000006.1"/>
</dbReference>
<comment type="function">
    <text evidence="9 10">Zinc phosphodiesterase, which displays some tRNA 3'-processing endonuclease activity. Probably involved in tRNA maturation, by removing a 3'-trailer from precursor tRNA.</text>
</comment>
<dbReference type="PANTHER" id="PTHR46018">
    <property type="entry name" value="ZINC PHOSPHODIESTERASE ELAC PROTEIN 1"/>
    <property type="match status" value="1"/>
</dbReference>
<dbReference type="GO" id="GO:0042781">
    <property type="term" value="F:3'-tRNA processing endoribonuclease activity"/>
    <property type="evidence" value="ECO:0007669"/>
    <property type="project" value="UniProtKB-UniRule"/>
</dbReference>
<proteinExistence type="inferred from homology"/>
<dbReference type="EMBL" id="WKKF01000005">
    <property type="protein sequence ID" value="MRX55568.1"/>
    <property type="molecule type" value="Genomic_DNA"/>
</dbReference>
<dbReference type="InterPro" id="IPR036866">
    <property type="entry name" value="RibonucZ/Hydroxyglut_hydro"/>
</dbReference>
<keyword evidence="5 10" id="KW-0479">Metal-binding</keyword>
<dbReference type="Gene3D" id="3.60.15.10">
    <property type="entry name" value="Ribonuclease Z/Hydroxyacylglutathione hydrolase-like"/>
    <property type="match status" value="1"/>
</dbReference>
<keyword evidence="8 10" id="KW-0862">Zinc</keyword>
<dbReference type="EC" id="3.1.26.11" evidence="2 10"/>
<protein>
    <recommendedName>
        <fullName evidence="2 10">Ribonuclease Z</fullName>
        <shortName evidence="10">RNase Z</shortName>
        <ecNumber evidence="2 10">3.1.26.11</ecNumber>
    </recommendedName>
    <alternativeName>
        <fullName evidence="10">tRNA 3 endonuclease</fullName>
    </alternativeName>
    <alternativeName>
        <fullName evidence="10">tRNase Z</fullName>
    </alternativeName>
</protein>
<evidence type="ECO:0000256" key="5">
    <source>
        <dbReference type="ARBA" id="ARBA00022723"/>
    </source>
</evidence>
<dbReference type="AlphaFoldDB" id="A0A6I2MBJ5"/>
<comment type="catalytic activity">
    <reaction evidence="10">
        <text>Endonucleolytic cleavage of RNA, removing extra 3' nucleotides from tRNA precursor, generating 3' termini of tRNAs. A 3'-hydroxy group is left at the tRNA terminus and a 5'-phosphoryl group is left at the trailer molecule.</text>
        <dbReference type="EC" id="3.1.26.11"/>
    </reaction>
</comment>
<comment type="caution">
    <text evidence="12">The sequence shown here is derived from an EMBL/GenBank/DDBJ whole genome shotgun (WGS) entry which is preliminary data.</text>
</comment>
<evidence type="ECO:0000256" key="8">
    <source>
        <dbReference type="ARBA" id="ARBA00022833"/>
    </source>
</evidence>
<evidence type="ECO:0000256" key="10">
    <source>
        <dbReference type="HAMAP-Rule" id="MF_01818"/>
    </source>
</evidence>
<comment type="similarity">
    <text evidence="10">Belongs to the RNase Z family.</text>
</comment>
<evidence type="ECO:0000256" key="6">
    <source>
        <dbReference type="ARBA" id="ARBA00022759"/>
    </source>
</evidence>